<protein>
    <submittedName>
        <fullName evidence="2">Putative lipoprotein</fullName>
    </submittedName>
</protein>
<evidence type="ECO:0000313" key="2">
    <source>
        <dbReference type="EMBL" id="ADV28553.1"/>
    </source>
</evidence>
<dbReference type="EMBL" id="CP002446">
    <property type="protein sequence ID" value="ADV28553.1"/>
    <property type="molecule type" value="Genomic_DNA"/>
</dbReference>
<dbReference type="KEGG" id="psu:Psesu_2726"/>
<keyword evidence="2" id="KW-0449">Lipoprotein</keyword>
<sequence>MRSLKVQEIHSVAGGNNRSSGTSNQSGSSARQAALQNCRGLPDSTKVTISYGATATVGGRVGGIGGDATTTQGATVETTCGDLRAAEERARN</sequence>
<proteinExistence type="predicted"/>
<evidence type="ECO:0000256" key="1">
    <source>
        <dbReference type="SAM" id="MobiDB-lite"/>
    </source>
</evidence>
<keyword evidence="3" id="KW-1185">Reference proteome</keyword>
<evidence type="ECO:0000313" key="3">
    <source>
        <dbReference type="Proteomes" id="UP000008632"/>
    </source>
</evidence>
<gene>
    <name evidence="2" type="ordered locus">Psesu_2726</name>
</gene>
<organism evidence="2 3">
    <name type="scientific">Pseudoxanthomonas suwonensis (strain 11-1)</name>
    <dbReference type="NCBI Taxonomy" id="743721"/>
    <lineage>
        <taxon>Bacteria</taxon>
        <taxon>Pseudomonadati</taxon>
        <taxon>Pseudomonadota</taxon>
        <taxon>Gammaproteobacteria</taxon>
        <taxon>Lysobacterales</taxon>
        <taxon>Lysobacteraceae</taxon>
        <taxon>Pseudoxanthomonas</taxon>
    </lineage>
</organism>
<dbReference type="STRING" id="743721.Psesu_2726"/>
<dbReference type="HOGENOM" id="CLU_2411040_0_0_6"/>
<name>E6WWK4_PSEUU</name>
<feature type="region of interest" description="Disordered" evidence="1">
    <location>
        <begin position="1"/>
        <end position="35"/>
    </location>
</feature>
<accession>E6WWK4</accession>
<dbReference type="Proteomes" id="UP000008632">
    <property type="component" value="Chromosome"/>
</dbReference>
<feature type="compositionally biased region" description="Low complexity" evidence="1">
    <location>
        <begin position="14"/>
        <end position="29"/>
    </location>
</feature>
<dbReference type="AlphaFoldDB" id="E6WWK4"/>
<reference evidence="2 3" key="1">
    <citation type="submission" date="2011-01" db="EMBL/GenBank/DDBJ databases">
        <title>Complete sequence of Pseudoxanthomonas suwonensis 11-1.</title>
        <authorList>
            <consortium name="US DOE Joint Genome Institute"/>
            <person name="Lucas S."/>
            <person name="Copeland A."/>
            <person name="Lapidus A."/>
            <person name="Cheng J.-F."/>
            <person name="Goodwin L."/>
            <person name="Pitluck S."/>
            <person name="Teshima H."/>
            <person name="Detter J.C."/>
            <person name="Han C."/>
            <person name="Tapia R."/>
            <person name="Land M."/>
            <person name="Hauser L."/>
            <person name="Kyrpides N."/>
            <person name="Ivanova N."/>
            <person name="Ovchinnikova G."/>
            <person name="Siebers A.K."/>
            <person name="Allgaier M."/>
            <person name="Thelen M.P."/>
            <person name="Hugenholtz P."/>
            <person name="Gladden J."/>
            <person name="Woyke T."/>
        </authorList>
    </citation>
    <scope>NUCLEOTIDE SEQUENCE [LARGE SCALE GENOMIC DNA]</scope>
    <source>
        <strain evidence="3">11-1</strain>
    </source>
</reference>